<organism evidence="1 2">
    <name type="scientific">Accipiter nisus</name>
    <name type="common">Eurasian sparrowhawk</name>
    <dbReference type="NCBI Taxonomy" id="211598"/>
    <lineage>
        <taxon>Eukaryota</taxon>
        <taxon>Metazoa</taxon>
        <taxon>Chordata</taxon>
        <taxon>Craniata</taxon>
        <taxon>Vertebrata</taxon>
        <taxon>Euteleostomi</taxon>
        <taxon>Archelosauria</taxon>
        <taxon>Archosauria</taxon>
        <taxon>Dinosauria</taxon>
        <taxon>Saurischia</taxon>
        <taxon>Theropoda</taxon>
        <taxon>Coelurosauria</taxon>
        <taxon>Aves</taxon>
        <taxon>Neognathae</taxon>
        <taxon>Neoaves</taxon>
        <taxon>Telluraves</taxon>
        <taxon>Accipitrimorphae</taxon>
        <taxon>Accipitriformes</taxon>
        <taxon>Accipitridae</taxon>
        <taxon>Accipitrinae</taxon>
        <taxon>Accipiter</taxon>
    </lineage>
</organism>
<reference evidence="1" key="2">
    <citation type="submission" date="2025-09" db="UniProtKB">
        <authorList>
            <consortium name="Ensembl"/>
        </authorList>
    </citation>
    <scope>IDENTIFICATION</scope>
</reference>
<dbReference type="AlphaFoldDB" id="A0A8B9MBH0"/>
<evidence type="ECO:0000313" key="2">
    <source>
        <dbReference type="Proteomes" id="UP000694541"/>
    </source>
</evidence>
<dbReference type="Ensembl" id="ENSANIT00000006525.1">
    <property type="protein sequence ID" value="ENSANIP00000006309.1"/>
    <property type="gene ID" value="ENSANIG00000004286.1"/>
</dbReference>
<name>A0A8B9MBH0_9AVES</name>
<reference evidence="1" key="1">
    <citation type="submission" date="2025-08" db="UniProtKB">
        <authorList>
            <consortium name="Ensembl"/>
        </authorList>
    </citation>
    <scope>IDENTIFICATION</scope>
</reference>
<evidence type="ECO:0000313" key="1">
    <source>
        <dbReference type="Ensembl" id="ENSANIP00000006309.1"/>
    </source>
</evidence>
<protein>
    <submittedName>
        <fullName evidence="1">Uncharacterized protein</fullName>
    </submittedName>
</protein>
<proteinExistence type="predicted"/>
<accession>A0A8B9MBH0</accession>
<sequence length="148" mass="16477">PGFPRMGNHLGAMLAQLRLEGEPAKPQVRREHPERGVSGTVCSSPLGAALEDTKATLEHPARPPWGSQPLQRDTCIYQPPKNLLLSCFSFSSQVLIQLLLWAFGIASVNRPPQWKPGLIMELLTPPQLLPCYPQPHNEGIFLFLQCEY</sequence>
<dbReference type="Proteomes" id="UP000694541">
    <property type="component" value="Unplaced"/>
</dbReference>
<keyword evidence="2" id="KW-1185">Reference proteome</keyword>